<accession>A0AB73T4A9</accession>
<dbReference type="Pfam" id="PF03632">
    <property type="entry name" value="Glyco_hydro_65m"/>
    <property type="match status" value="1"/>
</dbReference>
<gene>
    <name evidence="9" type="ORF">C7383_106177</name>
</gene>
<reference evidence="9 10" key="1">
    <citation type="submission" date="2018-05" db="EMBL/GenBank/DDBJ databases">
        <authorList>
            <person name="Goeker M."/>
            <person name="Huntemann M."/>
            <person name="Clum A."/>
            <person name="Pillay M."/>
            <person name="Palaniappan K."/>
            <person name="Varghese N."/>
            <person name="Mikhailova N."/>
            <person name="Stamatis D."/>
            <person name="Reddy T."/>
            <person name="Daum C."/>
            <person name="Shapiro N."/>
            <person name="Ivanova N."/>
            <person name="Kyrpides N."/>
            <person name="Woyke T."/>
        </authorList>
    </citation>
    <scope>NUCLEOTIDE SEQUENCE [LARGE SCALE GENOMIC DNA]</scope>
    <source>
        <strain evidence="9 10">DSM 26524</strain>
    </source>
</reference>
<dbReference type="InterPro" id="IPR012341">
    <property type="entry name" value="6hp_glycosidase-like_sf"/>
</dbReference>
<dbReference type="InterPro" id="IPR005195">
    <property type="entry name" value="Glyco_hydro_65_M"/>
</dbReference>
<evidence type="ECO:0000256" key="1">
    <source>
        <dbReference type="ARBA" id="ARBA00006768"/>
    </source>
</evidence>
<dbReference type="InterPro" id="IPR008928">
    <property type="entry name" value="6-hairpin_glycosidase_sf"/>
</dbReference>
<sequence length="762" mass="86973">MATKFVYEVEGLSLDNDALVLNETVFHNANGYIGVRSNFEEGYPQGYDSIRGEYINGFYDIAEMKQAEKLFGFVEEKQTMLNVADTQGIYLSADGEEFSMFEGEVLSSRRYLDMEGGYTGREVTWRSPKGREMRITVKRMTSFEKLTLFTIEYTVEALNFEGNVLLTSTHIGDVKNYCNPDDPRVAGESFNHLVPVRAALEGGVSCLVTDTSKSGLTVCTAVKNVLSKEAKEECFVAGHRAVCRLSTYMEKGECITLTKYSVFVDSIRHKDVMEAAKKELEEALERPMSYWYQAQKEYLDKFWNQSSLEIEGDDDLSLAVRYNLYQLVQSVGKDEHCNIAAKGLSGEGYEGHYFWDTEMYMQPFFTLTNPKIAKNLIAYRYSILDAARDNAKILGHKKGALYPWRTIMGKECSGYYPSGTAQYHINGDIAYSVTAYYLATKDLEFIAEKGAEIIFETARLWMDVGHFYKGKFVINAVTGPDEYTCMVNNNYFTNVSAQYNLHWALRFYELLEDAGMLDKVKAKLGLTEEELEGFKKAEECMYLPYDEELGINPQDDSFLSKPVWDIENTPKEDFPLLLHYHPLHLYRYQVCKQADTVLAHFIFEDAQSLETIRKSFEYYEKVTTHDSSLSTCIYSIVASKLGLDDKAYMYFGDSAKLDLFNTHHNTKDGIHTANMGGNYMAIVYGFGGLRLKETGLYFEPSLPKQWTGYKFKIKYEGSQIQVEIDESGSTFRLVKGDARTIFVYGEEYLVEDSVKVPLKRVR</sequence>
<feature type="binding site" evidence="5">
    <location>
        <begin position="592"/>
        <end position="593"/>
    </location>
    <ligand>
        <name>substrate</name>
    </ligand>
</feature>
<dbReference type="PIRSF" id="PIRSF036289">
    <property type="entry name" value="Glycosyl_hydrolase_malt_phosph"/>
    <property type="match status" value="1"/>
</dbReference>
<evidence type="ECO:0000256" key="2">
    <source>
        <dbReference type="ARBA" id="ARBA00022676"/>
    </source>
</evidence>
<dbReference type="GO" id="GO:0005975">
    <property type="term" value="P:carbohydrate metabolic process"/>
    <property type="evidence" value="ECO:0007669"/>
    <property type="project" value="InterPro"/>
</dbReference>
<dbReference type="InterPro" id="IPR005194">
    <property type="entry name" value="Glyco_hydro_65_C"/>
</dbReference>
<dbReference type="PANTHER" id="PTHR11051">
    <property type="entry name" value="GLYCOSYL HYDROLASE-RELATED"/>
    <property type="match status" value="1"/>
</dbReference>
<dbReference type="PANTHER" id="PTHR11051:SF8">
    <property type="entry name" value="PROTEIN-GLUCOSYLGALACTOSYLHYDROXYLYSINE GLUCOSIDASE"/>
    <property type="match status" value="1"/>
</dbReference>
<dbReference type="Pfam" id="PF03633">
    <property type="entry name" value="Glyco_hydro_65C"/>
    <property type="match status" value="1"/>
</dbReference>
<dbReference type="InterPro" id="IPR011013">
    <property type="entry name" value="Gal_mutarotase_sf_dom"/>
</dbReference>
<dbReference type="GO" id="GO:0016757">
    <property type="term" value="F:glycosyltransferase activity"/>
    <property type="evidence" value="ECO:0007669"/>
    <property type="project" value="UniProtKB-KW"/>
</dbReference>
<evidence type="ECO:0000313" key="9">
    <source>
        <dbReference type="EMBL" id="PWJ75607.1"/>
    </source>
</evidence>
<dbReference type="Gene3D" id="1.50.10.10">
    <property type="match status" value="1"/>
</dbReference>
<dbReference type="Gene3D" id="2.60.420.10">
    <property type="entry name" value="Maltose phosphorylase, domain 3"/>
    <property type="match status" value="1"/>
</dbReference>
<dbReference type="EMBL" id="QGGY01000006">
    <property type="protein sequence ID" value="PWJ75607.1"/>
    <property type="molecule type" value="Genomic_DNA"/>
</dbReference>
<comment type="caution">
    <text evidence="9">The sequence shown here is derived from an EMBL/GenBank/DDBJ whole genome shotgun (WGS) entry which is preliminary data.</text>
</comment>
<feature type="active site" description="Proton donor" evidence="4">
    <location>
        <position position="482"/>
    </location>
</feature>
<dbReference type="InterPro" id="IPR017045">
    <property type="entry name" value="Malt_Pase/Glycosyl_Hdrlase"/>
</dbReference>
<comment type="similarity">
    <text evidence="1">Belongs to the glycosyl hydrolase 65 family.</text>
</comment>
<dbReference type="Pfam" id="PF03636">
    <property type="entry name" value="Glyco_hydro_65N"/>
    <property type="match status" value="1"/>
</dbReference>
<dbReference type="Gene3D" id="2.70.98.40">
    <property type="entry name" value="Glycoside hydrolase, family 65, N-terminal domain"/>
    <property type="match status" value="1"/>
</dbReference>
<evidence type="ECO:0000259" key="8">
    <source>
        <dbReference type="Pfam" id="PF03636"/>
    </source>
</evidence>
<dbReference type="InterPro" id="IPR037018">
    <property type="entry name" value="GH65_N"/>
</dbReference>
<dbReference type="SUPFAM" id="SSF74650">
    <property type="entry name" value="Galactose mutarotase-like"/>
    <property type="match status" value="1"/>
</dbReference>
<organism evidence="9 10">
    <name type="scientific">Murimonas intestini</name>
    <dbReference type="NCBI Taxonomy" id="1337051"/>
    <lineage>
        <taxon>Bacteria</taxon>
        <taxon>Bacillati</taxon>
        <taxon>Bacillota</taxon>
        <taxon>Clostridia</taxon>
        <taxon>Lachnospirales</taxon>
        <taxon>Lachnospiraceae</taxon>
        <taxon>Murimonas</taxon>
    </lineage>
</organism>
<evidence type="ECO:0000256" key="3">
    <source>
        <dbReference type="ARBA" id="ARBA00022679"/>
    </source>
</evidence>
<evidence type="ECO:0000256" key="5">
    <source>
        <dbReference type="PIRSR" id="PIRSR036289-51"/>
    </source>
</evidence>
<feature type="domain" description="Glycoside hydrolase family 65 N-terminal" evidence="8">
    <location>
        <begin position="14"/>
        <end position="264"/>
    </location>
</feature>
<evidence type="ECO:0000259" key="7">
    <source>
        <dbReference type="Pfam" id="PF03633"/>
    </source>
</evidence>
<dbReference type="GO" id="GO:0004553">
    <property type="term" value="F:hydrolase activity, hydrolyzing O-glycosyl compounds"/>
    <property type="evidence" value="ECO:0007669"/>
    <property type="project" value="TreeGrafter"/>
</dbReference>
<keyword evidence="2" id="KW-0328">Glycosyltransferase</keyword>
<proteinExistence type="inferred from homology"/>
<dbReference type="AlphaFoldDB" id="A0AB73T4A9"/>
<feature type="binding site" evidence="5">
    <location>
        <begin position="355"/>
        <end position="356"/>
    </location>
    <ligand>
        <name>substrate</name>
    </ligand>
</feature>
<dbReference type="Proteomes" id="UP000245412">
    <property type="component" value="Unassembled WGS sequence"/>
</dbReference>
<keyword evidence="3" id="KW-0808">Transferase</keyword>
<dbReference type="InterPro" id="IPR005196">
    <property type="entry name" value="Glyco_hydro_65_N"/>
</dbReference>
<dbReference type="RefSeq" id="WP_109626539.1">
    <property type="nucleotide sequence ID" value="NZ_JANKBI010000004.1"/>
</dbReference>
<evidence type="ECO:0000259" key="6">
    <source>
        <dbReference type="Pfam" id="PF03632"/>
    </source>
</evidence>
<keyword evidence="10" id="KW-1185">Reference proteome</keyword>
<protein>
    <submittedName>
        <fullName evidence="9">Alpha,alpha-trehalose phosphorylase</fullName>
    </submittedName>
</protein>
<feature type="domain" description="Glycoside hydrolase family 65 central catalytic" evidence="6">
    <location>
        <begin position="321"/>
        <end position="679"/>
    </location>
</feature>
<name>A0AB73T4A9_9FIRM</name>
<dbReference type="SUPFAM" id="SSF48208">
    <property type="entry name" value="Six-hairpin glycosidases"/>
    <property type="match status" value="1"/>
</dbReference>
<evidence type="ECO:0000313" key="10">
    <source>
        <dbReference type="Proteomes" id="UP000245412"/>
    </source>
</evidence>
<feature type="domain" description="Glycoside hydrolase family 65 C-terminal" evidence="7">
    <location>
        <begin position="689"/>
        <end position="749"/>
    </location>
</feature>
<evidence type="ECO:0000256" key="4">
    <source>
        <dbReference type="PIRSR" id="PIRSR036289-50"/>
    </source>
</evidence>
<dbReference type="GO" id="GO:0030246">
    <property type="term" value="F:carbohydrate binding"/>
    <property type="evidence" value="ECO:0007669"/>
    <property type="project" value="InterPro"/>
</dbReference>